<dbReference type="OrthoDB" id="9801773at2"/>
<proteinExistence type="inferred from homology"/>
<evidence type="ECO:0000256" key="1">
    <source>
        <dbReference type="ARBA" id="ARBA00009353"/>
    </source>
</evidence>
<evidence type="ECO:0000313" key="6">
    <source>
        <dbReference type="Proteomes" id="UP000317638"/>
    </source>
</evidence>
<sequence>MADFEYRTPLPFDRERVFEWFTRPGALVRLSPPFGGSVRRESSNGIQPGATAELGIGAPGSLGLMAAALASLSSRLPRAELRWVARHVENIPGRAFADVMESGPMRSWVHERTFDDDGAGTTMTDHVSFELPRLLANEFTERRILAELHRIFAYRERQLLADLSFHQSLGAPPSTVALSGANGTIGRQVTALLEGGGHRVLTLVRRPARGDDEISWDPAGLVDLDRLAGCDAVVHLAGHPIGGRFTAANRRRILASRTSGTGTIARALAQLAGDGVARTLVSASAIGFYGAQPHSGERARGEEPRPLSEDAPPGDDFLADVCTAWEAACRPAREAGVRVVNVRTGLVQTPDSGVLARFLPLYLMGVGGPLGGEAWQSWVGIDDMAGIHATAVLDASYEGAVNAVAPEPVTAREYASVLGRVLHRPSLLAVPGFGPRLLLGSQGAKELAEADQRVAPTALQQGGYRFRHARLEDQLRHVLGRED</sequence>
<feature type="region of interest" description="Disordered" evidence="2">
    <location>
        <begin position="292"/>
        <end position="313"/>
    </location>
</feature>
<protein>
    <submittedName>
        <fullName evidence="5">TIGR01777 family protein</fullName>
    </submittedName>
</protein>
<comment type="similarity">
    <text evidence="1">Belongs to the NAD(P)-dependent epimerase/dehydratase family. SDR39U1 subfamily.</text>
</comment>
<dbReference type="InterPro" id="IPR036291">
    <property type="entry name" value="NAD(P)-bd_dom_sf"/>
</dbReference>
<feature type="domain" description="DUF1731" evidence="4">
    <location>
        <begin position="430"/>
        <end position="478"/>
    </location>
</feature>
<dbReference type="InterPro" id="IPR023393">
    <property type="entry name" value="START-like_dom_sf"/>
</dbReference>
<dbReference type="InterPro" id="IPR010099">
    <property type="entry name" value="SDR39U1"/>
</dbReference>
<dbReference type="Gene3D" id="3.40.50.720">
    <property type="entry name" value="NAD(P)-binding Rossmann-like Domain"/>
    <property type="match status" value="1"/>
</dbReference>
<dbReference type="EMBL" id="VKKG01000006">
    <property type="protein sequence ID" value="TRY16946.1"/>
    <property type="molecule type" value="Genomic_DNA"/>
</dbReference>
<dbReference type="Pfam" id="PF01370">
    <property type="entry name" value="Epimerase"/>
    <property type="match status" value="1"/>
</dbReference>
<comment type="caution">
    <text evidence="5">The sequence shown here is derived from an EMBL/GenBank/DDBJ whole genome shotgun (WGS) entry which is preliminary data.</text>
</comment>
<dbReference type="PANTHER" id="PTHR11092:SF0">
    <property type="entry name" value="EPIMERASE FAMILY PROTEIN SDR39U1"/>
    <property type="match status" value="1"/>
</dbReference>
<accession>A0A553JWX6</accession>
<evidence type="ECO:0000256" key="2">
    <source>
        <dbReference type="SAM" id="MobiDB-lite"/>
    </source>
</evidence>
<dbReference type="InterPro" id="IPR001509">
    <property type="entry name" value="Epimerase_deHydtase"/>
</dbReference>
<dbReference type="RefSeq" id="WP_143939089.1">
    <property type="nucleotide sequence ID" value="NZ_VKKG01000006.1"/>
</dbReference>
<dbReference type="Pfam" id="PF08338">
    <property type="entry name" value="DUF1731"/>
    <property type="match status" value="1"/>
</dbReference>
<evidence type="ECO:0000259" key="4">
    <source>
        <dbReference type="Pfam" id="PF08338"/>
    </source>
</evidence>
<feature type="compositionally biased region" description="Basic and acidic residues" evidence="2">
    <location>
        <begin position="295"/>
        <end position="308"/>
    </location>
</feature>
<dbReference type="SUPFAM" id="SSF55961">
    <property type="entry name" value="Bet v1-like"/>
    <property type="match status" value="1"/>
</dbReference>
<dbReference type="CDD" id="cd07820">
    <property type="entry name" value="SRPBCC_3"/>
    <property type="match status" value="1"/>
</dbReference>
<reference evidence="5 6" key="1">
    <citation type="submission" date="2019-07" db="EMBL/GenBank/DDBJ databases">
        <authorList>
            <person name="Zhou L.-Y."/>
        </authorList>
    </citation>
    <scope>NUCLEOTIDE SEQUENCE [LARGE SCALE GENOMIC DNA]</scope>
    <source>
        <strain evidence="5 6">YIM 101269</strain>
    </source>
</reference>
<dbReference type="AlphaFoldDB" id="A0A553JWX6"/>
<gene>
    <name evidence="5" type="ORF">FOJ82_13865</name>
</gene>
<dbReference type="Gene3D" id="3.30.530.20">
    <property type="match status" value="1"/>
</dbReference>
<name>A0A553JWX6_9ACTN</name>
<evidence type="ECO:0000259" key="3">
    <source>
        <dbReference type="Pfam" id="PF01370"/>
    </source>
</evidence>
<dbReference type="NCBIfam" id="TIGR01777">
    <property type="entry name" value="yfcH"/>
    <property type="match status" value="1"/>
</dbReference>
<feature type="domain" description="NAD-dependent epimerase/dehydratase" evidence="3">
    <location>
        <begin position="178"/>
        <end position="393"/>
    </location>
</feature>
<evidence type="ECO:0000313" key="5">
    <source>
        <dbReference type="EMBL" id="TRY16946.1"/>
    </source>
</evidence>
<dbReference type="PANTHER" id="PTHR11092">
    <property type="entry name" value="SUGAR NUCLEOTIDE EPIMERASE RELATED"/>
    <property type="match status" value="1"/>
</dbReference>
<organism evidence="5 6">
    <name type="scientific">Tessaracoccus rhinocerotis</name>
    <dbReference type="NCBI Taxonomy" id="1689449"/>
    <lineage>
        <taxon>Bacteria</taxon>
        <taxon>Bacillati</taxon>
        <taxon>Actinomycetota</taxon>
        <taxon>Actinomycetes</taxon>
        <taxon>Propionibacteriales</taxon>
        <taxon>Propionibacteriaceae</taxon>
        <taxon>Tessaracoccus</taxon>
    </lineage>
</organism>
<dbReference type="Proteomes" id="UP000317638">
    <property type="component" value="Unassembled WGS sequence"/>
</dbReference>
<keyword evidence="6" id="KW-1185">Reference proteome</keyword>
<dbReference type="InterPro" id="IPR013549">
    <property type="entry name" value="DUF1731"/>
</dbReference>
<dbReference type="SUPFAM" id="SSF51735">
    <property type="entry name" value="NAD(P)-binding Rossmann-fold domains"/>
    <property type="match status" value="1"/>
</dbReference>